<proteinExistence type="predicted"/>
<evidence type="ECO:0000313" key="1">
    <source>
        <dbReference type="EMBL" id="KAA1101080.1"/>
    </source>
</evidence>
<keyword evidence="2" id="KW-1185">Reference proteome</keyword>
<evidence type="ECO:0000313" key="2">
    <source>
        <dbReference type="Proteomes" id="UP000324748"/>
    </source>
</evidence>
<name>A0A5B0PKI9_PUCGR</name>
<protein>
    <submittedName>
        <fullName evidence="1">Uncharacterized protein</fullName>
    </submittedName>
</protein>
<dbReference type="Proteomes" id="UP000324748">
    <property type="component" value="Unassembled WGS sequence"/>
</dbReference>
<sequence length="50" mass="5766">MLSKLKNSTPPSGGYQRKLVDSEWDHILSLYNFLHTPTPDTRPEFPTLVH</sequence>
<dbReference type="EMBL" id="VSWC01000053">
    <property type="protein sequence ID" value="KAA1101080.1"/>
    <property type="molecule type" value="Genomic_DNA"/>
</dbReference>
<comment type="caution">
    <text evidence="1">The sequence shown here is derived from an EMBL/GenBank/DDBJ whole genome shotgun (WGS) entry which is preliminary data.</text>
</comment>
<reference evidence="1 2" key="1">
    <citation type="submission" date="2019-05" db="EMBL/GenBank/DDBJ databases">
        <title>Emergence of the Ug99 lineage of the wheat stem rust pathogen through somatic hybridization.</title>
        <authorList>
            <person name="Li F."/>
            <person name="Upadhyaya N.M."/>
            <person name="Sperschneider J."/>
            <person name="Matny O."/>
            <person name="Nguyen-Phuc H."/>
            <person name="Mago R."/>
            <person name="Raley C."/>
            <person name="Miller M.E."/>
            <person name="Silverstein K.A.T."/>
            <person name="Henningsen E."/>
            <person name="Hirsch C.D."/>
            <person name="Visser B."/>
            <person name="Pretorius Z.A."/>
            <person name="Steffenson B.J."/>
            <person name="Schwessinger B."/>
            <person name="Dodds P.N."/>
            <person name="Figueroa M."/>
        </authorList>
    </citation>
    <scope>NUCLEOTIDE SEQUENCE [LARGE SCALE GENOMIC DNA]</scope>
    <source>
        <strain evidence="1">21-0</strain>
    </source>
</reference>
<gene>
    <name evidence="1" type="ORF">PGT21_006332</name>
</gene>
<organism evidence="1 2">
    <name type="scientific">Puccinia graminis f. sp. tritici</name>
    <dbReference type="NCBI Taxonomy" id="56615"/>
    <lineage>
        <taxon>Eukaryota</taxon>
        <taxon>Fungi</taxon>
        <taxon>Dikarya</taxon>
        <taxon>Basidiomycota</taxon>
        <taxon>Pucciniomycotina</taxon>
        <taxon>Pucciniomycetes</taxon>
        <taxon>Pucciniales</taxon>
        <taxon>Pucciniaceae</taxon>
        <taxon>Puccinia</taxon>
    </lineage>
</organism>
<dbReference type="AlphaFoldDB" id="A0A5B0PKI9"/>
<accession>A0A5B0PKI9</accession>